<dbReference type="Proteomes" id="UP001597214">
    <property type="component" value="Unassembled WGS sequence"/>
</dbReference>
<accession>A0ABW4LM47</accession>
<dbReference type="RefSeq" id="WP_377927407.1">
    <property type="nucleotide sequence ID" value="NZ_JBHUEM010000005.1"/>
</dbReference>
<evidence type="ECO:0000313" key="1">
    <source>
        <dbReference type="EMBL" id="MFD1736259.1"/>
    </source>
</evidence>
<dbReference type="EMBL" id="JBHUEM010000005">
    <property type="protein sequence ID" value="MFD1736259.1"/>
    <property type="molecule type" value="Genomic_DNA"/>
</dbReference>
<sequence>MNKRVYVTALLLCIVVVFVISSKSVFLSRVQAFSHTPVNTLPISIDATKSQNGKWDVSNTSNHAAQVYTSNLMITNMRINNGITEVQFSGYVRLNYNAYGAGSQSYTTATFIAKLNGNNLPLEYENNGNSYNTISKSAQWTPDLNTWYPTSNGSLSFYFESRGYCTQYSSNGSQMVVQEQGTINLNQAPSLALSTANNQFLSQQTNKDFLRVYGTVSDQNSGDVLNVKFSIDGLANYQNKILP</sequence>
<protein>
    <submittedName>
        <fullName evidence="1">Uncharacterized protein</fullName>
    </submittedName>
</protein>
<gene>
    <name evidence="1" type="ORF">ACFSCX_06730</name>
</gene>
<reference evidence="2" key="1">
    <citation type="journal article" date="2019" name="Int. J. Syst. Evol. Microbiol.">
        <title>The Global Catalogue of Microorganisms (GCM) 10K type strain sequencing project: providing services to taxonomists for standard genome sequencing and annotation.</title>
        <authorList>
            <consortium name="The Broad Institute Genomics Platform"/>
            <consortium name="The Broad Institute Genome Sequencing Center for Infectious Disease"/>
            <person name="Wu L."/>
            <person name="Ma J."/>
        </authorList>
    </citation>
    <scope>NUCLEOTIDE SEQUENCE [LARGE SCALE GENOMIC DNA]</scope>
    <source>
        <strain evidence="2">CCUG 49339</strain>
    </source>
</reference>
<keyword evidence="2" id="KW-1185">Reference proteome</keyword>
<organism evidence="1 2">
    <name type="scientific">Bacillus salitolerans</name>
    <dbReference type="NCBI Taxonomy" id="1437434"/>
    <lineage>
        <taxon>Bacteria</taxon>
        <taxon>Bacillati</taxon>
        <taxon>Bacillota</taxon>
        <taxon>Bacilli</taxon>
        <taxon>Bacillales</taxon>
        <taxon>Bacillaceae</taxon>
        <taxon>Bacillus</taxon>
    </lineage>
</organism>
<name>A0ABW4LM47_9BACI</name>
<comment type="caution">
    <text evidence="1">The sequence shown here is derived from an EMBL/GenBank/DDBJ whole genome shotgun (WGS) entry which is preliminary data.</text>
</comment>
<proteinExistence type="predicted"/>
<evidence type="ECO:0000313" key="2">
    <source>
        <dbReference type="Proteomes" id="UP001597214"/>
    </source>
</evidence>